<evidence type="ECO:0000256" key="8">
    <source>
        <dbReference type="SAM" id="MobiDB-lite"/>
    </source>
</evidence>
<keyword evidence="3" id="KW-1003">Cell membrane</keyword>
<name>M4SW25_9TRYP</name>
<keyword evidence="6" id="KW-0325">Glycoprotein</keyword>
<dbReference type="InterPro" id="IPR019609">
    <property type="entry name" value="Variant_surf_glycoprt_trypan_C"/>
</dbReference>
<protein>
    <submittedName>
        <fullName evidence="10">Variant surface glycoprotein 1700</fullName>
    </submittedName>
</protein>
<sequence>MIGIAHAQAAIVETIVLIDTSVAAEPAGDEPTALTAVTDICKEIDLLTQIWDELTERIERFEEAEQELVTDCKLLNLAAAKHYDTTSKRTYTVLEATAKTRRGTDFTGLLNDYAQQEPLKASASLHRATAELILNKQNVADLNTLKDDIDTTIDAVFGKSQSEYTDRFWGKLKEVNVDKEAAGIEATTLDRITSIAALNRATSYYFMTTARELQNKIAALEAKNSKSEVKSIEQICNSKEDADTCQNDKNCTYDDTKADGKKCTLNEEGKQAAEKEAAHQTGTDGKPTNSTGSNSFVVNKAPLLLAFLLLQLNFLKGYCLI</sequence>
<dbReference type="VEuPathDB" id="TriTrypDB:Tb11.1451"/>
<comment type="function">
    <text evidence="1">VSG forms a coat on the surface of the parasite. The trypanosome evades the immune response of the host by expressing a series of antigenically distinct VSGs from an estimated 1000 VSG genes.</text>
</comment>
<feature type="region of interest" description="Disordered" evidence="8">
    <location>
        <begin position="271"/>
        <end position="291"/>
    </location>
</feature>
<reference evidence="10" key="1">
    <citation type="submission" date="2013-02" db="EMBL/GenBank/DDBJ databases">
        <authorList>
            <person name="Cross G.A.M."/>
            <person name="Kim H.-S."/>
            <person name="Wickstead B."/>
        </authorList>
    </citation>
    <scope>NUCLEOTIDE SEQUENCE</scope>
    <source>
        <strain evidence="10">Lister 427</strain>
    </source>
</reference>
<dbReference type="SUPFAM" id="SSF118251">
    <property type="entry name" value="Variant surface glycoprotein MITAT 1.2, VSG 221, C-terminal domain"/>
    <property type="match status" value="1"/>
</dbReference>
<dbReference type="InterPro" id="IPR027446">
    <property type="entry name" value="VSG_C_dom_sf"/>
</dbReference>
<dbReference type="Gene3D" id="1.10.470.10">
    <property type="entry name" value="Variant Surface Glycoprotein, subunit A, domain 2"/>
    <property type="match status" value="1"/>
</dbReference>
<proteinExistence type="predicted"/>
<keyword evidence="5" id="KW-0472">Membrane</keyword>
<feature type="compositionally biased region" description="Polar residues" evidence="8">
    <location>
        <begin position="280"/>
        <end position="291"/>
    </location>
</feature>
<evidence type="ECO:0000256" key="3">
    <source>
        <dbReference type="ARBA" id="ARBA00022475"/>
    </source>
</evidence>
<dbReference type="VEuPathDB" id="TriTrypDB:Tb427_000564700"/>
<dbReference type="Pfam" id="PF10659">
    <property type="entry name" value="Trypan_glycop_C"/>
    <property type="match status" value="1"/>
</dbReference>
<evidence type="ECO:0000256" key="1">
    <source>
        <dbReference type="ARBA" id="ARBA00002523"/>
    </source>
</evidence>
<evidence type="ECO:0000256" key="6">
    <source>
        <dbReference type="ARBA" id="ARBA00023180"/>
    </source>
</evidence>
<dbReference type="GO" id="GO:0005886">
    <property type="term" value="C:plasma membrane"/>
    <property type="evidence" value="ECO:0007669"/>
    <property type="project" value="UniProtKB-SubCell"/>
</dbReference>
<evidence type="ECO:0000259" key="9">
    <source>
        <dbReference type="Pfam" id="PF10659"/>
    </source>
</evidence>
<organism evidence="10">
    <name type="scientific">Trypanosoma brucei</name>
    <dbReference type="NCBI Taxonomy" id="5691"/>
    <lineage>
        <taxon>Eukaryota</taxon>
        <taxon>Discoba</taxon>
        <taxon>Euglenozoa</taxon>
        <taxon>Kinetoplastea</taxon>
        <taxon>Metakinetoplastina</taxon>
        <taxon>Trypanosomatida</taxon>
        <taxon>Trypanosomatidae</taxon>
        <taxon>Trypanosoma</taxon>
    </lineage>
</organism>
<keyword evidence="4" id="KW-0336">GPI-anchor</keyword>
<dbReference type="GO" id="GO:0098552">
    <property type="term" value="C:side of membrane"/>
    <property type="evidence" value="ECO:0007669"/>
    <property type="project" value="UniProtKB-KW"/>
</dbReference>
<dbReference type="EMBL" id="KC613182">
    <property type="protein sequence ID" value="AGH60613.1"/>
    <property type="molecule type" value="Genomic_DNA"/>
</dbReference>
<accession>M4SW25</accession>
<evidence type="ECO:0000256" key="2">
    <source>
        <dbReference type="ARBA" id="ARBA00004609"/>
    </source>
</evidence>
<dbReference type="Gene3D" id="4.10.110.20">
    <property type="entry name" value="Variant surface glycoprotein MITAT 1.2, VSG 221, C-terminal domain"/>
    <property type="match status" value="1"/>
</dbReference>
<evidence type="ECO:0000313" key="10">
    <source>
        <dbReference type="EMBL" id="AGH60613.1"/>
    </source>
</evidence>
<reference evidence="10" key="2">
    <citation type="journal article" date="2014" name="Mol. Biochem. Parasitol.">
        <title>Capturing the variant surface glycoprotein repertoire (the VSGnome) of Trypanosoma brucei Lister 427.</title>
        <authorList>
            <person name="Cross G.A."/>
            <person name="Kim H.S."/>
            <person name="Wickstead B."/>
        </authorList>
    </citation>
    <scope>NUCLEOTIDE SEQUENCE</scope>
    <source>
        <strain evidence="10">Lister 427</strain>
    </source>
</reference>
<evidence type="ECO:0000256" key="4">
    <source>
        <dbReference type="ARBA" id="ARBA00022622"/>
    </source>
</evidence>
<dbReference type="SUPFAM" id="SSF58087">
    <property type="entry name" value="Variant surface glycoprotein (N-terminal domain)"/>
    <property type="match status" value="1"/>
</dbReference>
<evidence type="ECO:0000256" key="7">
    <source>
        <dbReference type="ARBA" id="ARBA00023288"/>
    </source>
</evidence>
<evidence type="ECO:0000256" key="5">
    <source>
        <dbReference type="ARBA" id="ARBA00023136"/>
    </source>
</evidence>
<keyword evidence="7" id="KW-0449">Lipoprotein</keyword>
<dbReference type="AlphaFoldDB" id="M4SW25"/>
<comment type="subcellular location">
    <subcellularLocation>
        <location evidence="2">Cell membrane</location>
        <topology evidence="2">Lipid-anchor</topology>
        <topology evidence="2">GPI-anchor</topology>
    </subcellularLocation>
</comment>
<feature type="domain" description="Trypanosome variant surface glycoprotein C-terminal" evidence="9">
    <location>
        <begin position="236"/>
        <end position="289"/>
    </location>
</feature>